<dbReference type="InterPro" id="IPR039349">
    <property type="entry name" value="PRIN2"/>
</dbReference>
<gene>
    <name evidence="1" type="ORF">MUK42_00955</name>
</gene>
<evidence type="ECO:0000313" key="2">
    <source>
        <dbReference type="Proteomes" id="UP001055439"/>
    </source>
</evidence>
<evidence type="ECO:0000313" key="1">
    <source>
        <dbReference type="EMBL" id="URD92113.1"/>
    </source>
</evidence>
<evidence type="ECO:0008006" key="3">
    <source>
        <dbReference type="Google" id="ProtNLM"/>
    </source>
</evidence>
<dbReference type="EMBL" id="CP097505">
    <property type="protein sequence ID" value="URD92113.1"/>
    <property type="molecule type" value="Genomic_DNA"/>
</dbReference>
<sequence length="212" mass="23353">MQDFPVSYWEISSASVSNTGHSSMAAASAVIALLSSPLVIPPRKSNAPRPPFPSLFHRPVLRPSLPLSPSRLSSPTFHRSIPLNRSPHGGNRFTCRAAEYKFPDPIPDFAAAETDRFRTHMLERLTKKKEHFGDSVGEVVDVCTEILSNFLHTEYGGPGTLLVIPFIDMADTLREKGLPGAPQAARAAIVWAQNHVDKDWNEWTVGIDSDLD</sequence>
<protein>
    <recommendedName>
        <fullName evidence="3">Protein PLASTID REDOX INSENSITIVE 2, chloroplastic</fullName>
    </recommendedName>
</protein>
<dbReference type="PANTHER" id="PTHR35987">
    <property type="entry name" value="PROTEIN PLASTID REDOX INSENSITIVE 2, CHLOROPLASTIC-RELATED"/>
    <property type="match status" value="1"/>
</dbReference>
<organism evidence="1 2">
    <name type="scientific">Musa troglodytarum</name>
    <name type="common">fe'i banana</name>
    <dbReference type="NCBI Taxonomy" id="320322"/>
    <lineage>
        <taxon>Eukaryota</taxon>
        <taxon>Viridiplantae</taxon>
        <taxon>Streptophyta</taxon>
        <taxon>Embryophyta</taxon>
        <taxon>Tracheophyta</taxon>
        <taxon>Spermatophyta</taxon>
        <taxon>Magnoliopsida</taxon>
        <taxon>Liliopsida</taxon>
        <taxon>Zingiberales</taxon>
        <taxon>Musaceae</taxon>
        <taxon>Musa</taxon>
    </lineage>
</organism>
<proteinExistence type="predicted"/>
<reference evidence="1" key="1">
    <citation type="submission" date="2022-05" db="EMBL/GenBank/DDBJ databases">
        <title>The Musa troglodytarum L. genome provides insights into the mechanism of non-climacteric behaviour and enrichment of carotenoids.</title>
        <authorList>
            <person name="Wang J."/>
        </authorList>
    </citation>
    <scope>NUCLEOTIDE SEQUENCE</scope>
    <source>
        <tissue evidence="1">Leaf</tissue>
    </source>
</reference>
<dbReference type="PANTHER" id="PTHR35987:SF2">
    <property type="entry name" value="PROTEIN PLASTID REDOX INSENSITIVE 2, CHLOROPLASTIC"/>
    <property type="match status" value="1"/>
</dbReference>
<dbReference type="GO" id="GO:0010468">
    <property type="term" value="P:regulation of gene expression"/>
    <property type="evidence" value="ECO:0007669"/>
    <property type="project" value="InterPro"/>
</dbReference>
<dbReference type="Proteomes" id="UP001055439">
    <property type="component" value="Chromosome 3"/>
</dbReference>
<name>A0A9E7JST2_9LILI</name>
<dbReference type="OrthoDB" id="1924990at2759"/>
<accession>A0A9E7JST2</accession>
<dbReference type="AlphaFoldDB" id="A0A9E7JST2"/>
<keyword evidence="2" id="KW-1185">Reference proteome</keyword>